<dbReference type="EMBL" id="JXXR01000008">
    <property type="protein sequence ID" value="KJY75001.1"/>
    <property type="molecule type" value="Genomic_DNA"/>
</dbReference>
<dbReference type="PANTHER" id="PTHR43451">
    <property type="entry name" value="ACETYLTRANSFERASE (GNAT) FAMILY PROTEIN"/>
    <property type="match status" value="1"/>
</dbReference>
<dbReference type="CDD" id="cd04301">
    <property type="entry name" value="NAT_SF"/>
    <property type="match status" value="1"/>
</dbReference>
<dbReference type="SUPFAM" id="SSF55729">
    <property type="entry name" value="Acyl-CoA N-acyltransferases (Nat)"/>
    <property type="match status" value="1"/>
</dbReference>
<dbReference type="InterPro" id="IPR016181">
    <property type="entry name" value="Acyl_CoA_acyltransferase"/>
</dbReference>
<dbReference type="RefSeq" id="WP_045985599.1">
    <property type="nucleotide sequence ID" value="NZ_CP063053.1"/>
</dbReference>
<name>A0A2A2MRU0_9VIBR</name>
<proteinExistence type="predicted"/>
<keyword evidence="1" id="KW-0808">Transferase</keyword>
<dbReference type="InterPro" id="IPR000182">
    <property type="entry name" value="GNAT_dom"/>
</dbReference>
<protein>
    <submittedName>
        <fullName evidence="1">Acetyltransferase</fullName>
    </submittedName>
</protein>
<dbReference type="AlphaFoldDB" id="A0A2A2MRU0"/>
<accession>A0A2A2MRU0</accession>
<sequence length="155" mass="16961">MEILTVSKQDLSPVSALVLATASTHIFPQFSQQGQRKFKEIIVPDLRTVFEKDNFIAVKAISGGQLHGFAALRDGDYLTHLFVANHTQGAGVGRHLLHHLLGSTDASLIRLRASPNAVSFYEQHGFVTIGDEVDAEGIRFVPMALNRIARPCRTG</sequence>
<dbReference type="PROSITE" id="PS51186">
    <property type="entry name" value="GNAT"/>
    <property type="match status" value="1"/>
</dbReference>
<dbReference type="Gene3D" id="3.40.630.30">
    <property type="match status" value="1"/>
</dbReference>
<dbReference type="InterPro" id="IPR052564">
    <property type="entry name" value="N-acetyltrans/Recomb-assoc"/>
</dbReference>
<dbReference type="PANTHER" id="PTHR43451:SF1">
    <property type="entry name" value="ACETYLTRANSFERASE"/>
    <property type="match status" value="1"/>
</dbReference>
<reference evidence="1" key="1">
    <citation type="journal article" date="2015" name="BMC Genomics">
        <title>Genome mining reveals unlocked bioactive potential of marine Gram-negative bacteria.</title>
        <authorList>
            <person name="Machado H."/>
            <person name="Sonnenschein E.C."/>
            <person name="Melchiorsen J."/>
            <person name="Gram L."/>
        </authorList>
    </citation>
    <scope>NUCLEOTIDE SEQUENCE</scope>
    <source>
        <strain evidence="1">S2052</strain>
    </source>
</reference>
<organism evidence="1">
    <name type="scientific">Vibrio coralliilyticus</name>
    <dbReference type="NCBI Taxonomy" id="190893"/>
    <lineage>
        <taxon>Bacteria</taxon>
        <taxon>Pseudomonadati</taxon>
        <taxon>Pseudomonadota</taxon>
        <taxon>Gammaproteobacteria</taxon>
        <taxon>Vibrionales</taxon>
        <taxon>Vibrionaceae</taxon>
        <taxon>Vibrio</taxon>
    </lineage>
</organism>
<evidence type="ECO:0000313" key="1">
    <source>
        <dbReference type="EMBL" id="KJY75001.1"/>
    </source>
</evidence>
<comment type="caution">
    <text evidence="1">The sequence shown here is derived from an EMBL/GenBank/DDBJ whole genome shotgun (WGS) entry which is preliminary data.</text>
</comment>
<dbReference type="GO" id="GO:0016747">
    <property type="term" value="F:acyltransferase activity, transferring groups other than amino-acyl groups"/>
    <property type="evidence" value="ECO:0007669"/>
    <property type="project" value="InterPro"/>
</dbReference>
<dbReference type="Pfam" id="PF13673">
    <property type="entry name" value="Acetyltransf_10"/>
    <property type="match status" value="1"/>
</dbReference>
<gene>
    <name evidence="1" type="ORF">TW71_08755</name>
</gene>